<keyword evidence="1" id="KW-0540">Nuclease</keyword>
<feature type="domain" description="PIN" evidence="5">
    <location>
        <begin position="2"/>
        <end position="115"/>
    </location>
</feature>
<name>A0ABX7Y577_9ACTN</name>
<dbReference type="Pfam" id="PF01850">
    <property type="entry name" value="PIN"/>
    <property type="match status" value="1"/>
</dbReference>
<keyword evidence="4" id="KW-0460">Magnesium</keyword>
<organism evidence="6 7">
    <name type="scientific">Arachnia rubra</name>
    <dbReference type="NCBI Taxonomy" id="1547448"/>
    <lineage>
        <taxon>Bacteria</taxon>
        <taxon>Bacillati</taxon>
        <taxon>Actinomycetota</taxon>
        <taxon>Actinomycetes</taxon>
        <taxon>Propionibacteriales</taxon>
        <taxon>Propionibacteriaceae</taxon>
        <taxon>Arachnia</taxon>
    </lineage>
</organism>
<dbReference type="InterPro" id="IPR051619">
    <property type="entry name" value="TypeII_TA_RNase_PINc/VapC"/>
</dbReference>
<dbReference type="InterPro" id="IPR029060">
    <property type="entry name" value="PIN-like_dom_sf"/>
</dbReference>
<dbReference type="SUPFAM" id="SSF88723">
    <property type="entry name" value="PIN domain-like"/>
    <property type="match status" value="1"/>
</dbReference>
<evidence type="ECO:0000259" key="5">
    <source>
        <dbReference type="Pfam" id="PF01850"/>
    </source>
</evidence>
<evidence type="ECO:0000256" key="4">
    <source>
        <dbReference type="ARBA" id="ARBA00022842"/>
    </source>
</evidence>
<protein>
    <submittedName>
        <fullName evidence="6">Type II toxin-antitoxin system VapC family toxin</fullName>
    </submittedName>
</protein>
<evidence type="ECO:0000313" key="6">
    <source>
        <dbReference type="EMBL" id="QUC07995.1"/>
    </source>
</evidence>
<dbReference type="Gene3D" id="3.40.50.1010">
    <property type="entry name" value="5'-nuclease"/>
    <property type="match status" value="1"/>
</dbReference>
<evidence type="ECO:0000256" key="1">
    <source>
        <dbReference type="ARBA" id="ARBA00022722"/>
    </source>
</evidence>
<gene>
    <name evidence="6" type="ORF">J5A65_13950</name>
</gene>
<dbReference type="PANTHER" id="PTHR35901:SF1">
    <property type="entry name" value="EXONUCLEASE VAPC9"/>
    <property type="match status" value="1"/>
</dbReference>
<dbReference type="CDD" id="cd09873">
    <property type="entry name" value="PIN_Pae0151-like"/>
    <property type="match status" value="1"/>
</dbReference>
<dbReference type="InterPro" id="IPR002716">
    <property type="entry name" value="PIN_dom"/>
</dbReference>
<accession>A0ABX7Y577</accession>
<sequence length="130" mass="13876">MIVFDASAMVEVLVGSDADPRLLDMLEDDLAAPHLLDVEVLSALRGMVLGGVLAADRANEALQDYTTLSLTRYGSEPLIGRIWELRNQYTSYDATYLALAEGLDAPVVTCDAKLSAGGHQAEVIVLPQGS</sequence>
<reference evidence="6 7" key="1">
    <citation type="submission" date="2021-03" db="EMBL/GenBank/DDBJ databases">
        <title>Human Oral Microbial Genomes.</title>
        <authorList>
            <person name="Johnston C.D."/>
            <person name="Chen T."/>
            <person name="Dewhirst F.E."/>
        </authorList>
    </citation>
    <scope>NUCLEOTIDE SEQUENCE [LARGE SCALE GENOMIC DNA]</scope>
    <source>
        <strain evidence="6 7">DSMZ 100122</strain>
    </source>
</reference>
<dbReference type="InterPro" id="IPR044153">
    <property type="entry name" value="PIN_Pae0151-like"/>
</dbReference>
<proteinExistence type="predicted"/>
<dbReference type="Proteomes" id="UP000678513">
    <property type="component" value="Chromosome"/>
</dbReference>
<evidence type="ECO:0000313" key="7">
    <source>
        <dbReference type="Proteomes" id="UP000678513"/>
    </source>
</evidence>
<dbReference type="RefSeq" id="WP_212323376.1">
    <property type="nucleotide sequence ID" value="NZ_AP024463.1"/>
</dbReference>
<evidence type="ECO:0000256" key="2">
    <source>
        <dbReference type="ARBA" id="ARBA00022723"/>
    </source>
</evidence>
<keyword evidence="7" id="KW-1185">Reference proteome</keyword>
<dbReference type="PANTHER" id="PTHR35901">
    <property type="entry name" value="RIBONUCLEASE VAPC3"/>
    <property type="match status" value="1"/>
</dbReference>
<keyword evidence="3" id="KW-0378">Hydrolase</keyword>
<dbReference type="EMBL" id="CP072384">
    <property type="protein sequence ID" value="QUC07995.1"/>
    <property type="molecule type" value="Genomic_DNA"/>
</dbReference>
<evidence type="ECO:0000256" key="3">
    <source>
        <dbReference type="ARBA" id="ARBA00022801"/>
    </source>
</evidence>
<keyword evidence="2" id="KW-0479">Metal-binding</keyword>